<protein>
    <submittedName>
        <fullName evidence="1">Uncharacterized protein</fullName>
    </submittedName>
</protein>
<evidence type="ECO:0000313" key="2">
    <source>
        <dbReference type="Proteomes" id="UP001497700"/>
    </source>
</evidence>
<keyword evidence="2" id="KW-1185">Reference proteome</keyword>
<evidence type="ECO:0000313" key="1">
    <source>
        <dbReference type="EMBL" id="KAI4861956.1"/>
    </source>
</evidence>
<name>A0ACB9YS75_9PEZI</name>
<reference evidence="1 2" key="1">
    <citation type="journal article" date="2022" name="New Phytol.">
        <title>Ecological generalism drives hyperdiversity of secondary metabolite gene clusters in xylarialean endophytes.</title>
        <authorList>
            <person name="Franco M.E.E."/>
            <person name="Wisecaver J.H."/>
            <person name="Arnold A.E."/>
            <person name="Ju Y.M."/>
            <person name="Slot J.C."/>
            <person name="Ahrendt S."/>
            <person name="Moore L.P."/>
            <person name="Eastman K.E."/>
            <person name="Scott K."/>
            <person name="Konkel Z."/>
            <person name="Mondo S.J."/>
            <person name="Kuo A."/>
            <person name="Hayes R.D."/>
            <person name="Haridas S."/>
            <person name="Andreopoulos B."/>
            <person name="Riley R."/>
            <person name="LaButti K."/>
            <person name="Pangilinan J."/>
            <person name="Lipzen A."/>
            <person name="Amirebrahimi M."/>
            <person name="Yan J."/>
            <person name="Adam C."/>
            <person name="Keymanesh K."/>
            <person name="Ng V."/>
            <person name="Louie K."/>
            <person name="Northen T."/>
            <person name="Drula E."/>
            <person name="Henrissat B."/>
            <person name="Hsieh H.M."/>
            <person name="Youens-Clark K."/>
            <person name="Lutzoni F."/>
            <person name="Miadlikowska J."/>
            <person name="Eastwood D.C."/>
            <person name="Hamelin R.C."/>
            <person name="Grigoriev I.V."/>
            <person name="U'Ren J.M."/>
        </authorList>
    </citation>
    <scope>NUCLEOTIDE SEQUENCE [LARGE SCALE GENOMIC DNA]</scope>
    <source>
        <strain evidence="1 2">CBS 119005</strain>
    </source>
</reference>
<accession>A0ACB9YS75</accession>
<comment type="caution">
    <text evidence="1">The sequence shown here is derived from an EMBL/GenBank/DDBJ whole genome shotgun (WGS) entry which is preliminary data.</text>
</comment>
<dbReference type="Proteomes" id="UP001497700">
    <property type="component" value="Unassembled WGS sequence"/>
</dbReference>
<organism evidence="1 2">
    <name type="scientific">Hypoxylon rubiginosum</name>
    <dbReference type="NCBI Taxonomy" id="110542"/>
    <lineage>
        <taxon>Eukaryota</taxon>
        <taxon>Fungi</taxon>
        <taxon>Dikarya</taxon>
        <taxon>Ascomycota</taxon>
        <taxon>Pezizomycotina</taxon>
        <taxon>Sordariomycetes</taxon>
        <taxon>Xylariomycetidae</taxon>
        <taxon>Xylariales</taxon>
        <taxon>Hypoxylaceae</taxon>
        <taxon>Hypoxylon</taxon>
    </lineage>
</organism>
<dbReference type="EMBL" id="MU393537">
    <property type="protein sequence ID" value="KAI4861956.1"/>
    <property type="molecule type" value="Genomic_DNA"/>
</dbReference>
<proteinExistence type="predicted"/>
<sequence length="299" mass="33305">MEQNAAKEQSIAMEQDTTMEQTAKPNLLRKSDILADLSGVIRWNDTKLTKRAFSSSGSRPEDFYRAVSAWMDDPVNNVLCLLTPSARYFPACLVNIVCGMADTLHSTRQAAAIITFGGGKRSYAVVSRYPMGEPKDPSPLDKTRSFVCTVIAQLVDALPDAFEDPDGALAEGEGDKVLAAIRAKKEEKFEFPITIDEAVRVIKALVNILSREMKLFFVFEGCDALTRFDGYDQFGRVYDQTLTSQLADLLCFLAAPREFGRARKLLWVGPANSMPIKKVKLEVGHGAFRIVDHPEDWNW</sequence>
<gene>
    <name evidence="1" type="ORF">F4820DRAFT_39817</name>
</gene>